<dbReference type="EMBL" id="JAGGLG010000021">
    <property type="protein sequence ID" value="MBP2019020.1"/>
    <property type="molecule type" value="Genomic_DNA"/>
</dbReference>
<keyword evidence="2 8" id="KW-0808">Transferase</keyword>
<evidence type="ECO:0000256" key="2">
    <source>
        <dbReference type="ARBA" id="ARBA00022603"/>
    </source>
</evidence>
<dbReference type="Gene3D" id="1.10.10.60">
    <property type="entry name" value="Homeodomain-like"/>
    <property type="match status" value="1"/>
</dbReference>
<dbReference type="PANTHER" id="PTHR46796">
    <property type="entry name" value="HTH-TYPE TRANSCRIPTIONAL ACTIVATOR RHAS-RELATED"/>
    <property type="match status" value="1"/>
</dbReference>
<keyword evidence="2 8" id="KW-0489">Methyltransferase</keyword>
<dbReference type="Pfam" id="PF12833">
    <property type="entry name" value="HTH_18"/>
    <property type="match status" value="1"/>
</dbReference>
<sequence length="197" mass="21438">MAGLAPGELQWDEGLYQAVLRADASADGRFFFAVRTTGVFCYPSCSCRKPRRENVRFFASAGAAVAAGFRPCKRCRPDLGGGVRGYEAALVQRALALALRHGPSGMARELSVSLPHLNRLFRRHLGGSVRQCVLRLRAERAAALLDAGASPLEAADACGFRSLSAFYAAFRRVHGMAPGEYRRRHHKEGARDAVHVL</sequence>
<dbReference type="PIRSF" id="PIRSF000408">
    <property type="entry name" value="Alkyltransferas_AdaA"/>
    <property type="match status" value="1"/>
</dbReference>
<evidence type="ECO:0000256" key="6">
    <source>
        <dbReference type="ARBA" id="ARBA00023163"/>
    </source>
</evidence>
<keyword evidence="4" id="KW-0238">DNA-binding</keyword>
<dbReference type="RefSeq" id="WP_209467141.1">
    <property type="nucleotide sequence ID" value="NZ_JAGGLG010000021.1"/>
</dbReference>
<dbReference type="GO" id="GO:0008168">
    <property type="term" value="F:methyltransferase activity"/>
    <property type="evidence" value="ECO:0007669"/>
    <property type="project" value="UniProtKB-KW"/>
</dbReference>
<dbReference type="PROSITE" id="PS01124">
    <property type="entry name" value="HTH_ARAC_FAMILY_2"/>
    <property type="match status" value="1"/>
</dbReference>
<proteinExistence type="predicted"/>
<keyword evidence="3" id="KW-0805">Transcription regulation</keyword>
<dbReference type="InterPro" id="IPR009057">
    <property type="entry name" value="Homeodomain-like_sf"/>
</dbReference>
<accession>A0ABS4JVN5</accession>
<evidence type="ECO:0000256" key="5">
    <source>
        <dbReference type="ARBA" id="ARBA00023159"/>
    </source>
</evidence>
<dbReference type="InterPro" id="IPR004026">
    <property type="entry name" value="Ada_DNA_repair_Zn-bd"/>
</dbReference>
<keyword evidence="5" id="KW-0010">Activator</keyword>
<dbReference type="InterPro" id="IPR035451">
    <property type="entry name" value="Ada-like_dom_sf"/>
</dbReference>
<dbReference type="Proteomes" id="UP001519289">
    <property type="component" value="Unassembled WGS sequence"/>
</dbReference>
<comment type="cofactor">
    <cofactor evidence="1">
        <name>Zn(2+)</name>
        <dbReference type="ChEBI" id="CHEBI:29105"/>
    </cofactor>
</comment>
<gene>
    <name evidence="8" type="ORF">J2Z79_002436</name>
</gene>
<evidence type="ECO:0000313" key="9">
    <source>
        <dbReference type="Proteomes" id="UP001519289"/>
    </source>
</evidence>
<protein>
    <submittedName>
        <fullName evidence="8">Methylphosphotriester-DNA--protein-cysteine methyltransferase</fullName>
    </submittedName>
</protein>
<dbReference type="Gene3D" id="3.40.10.10">
    <property type="entry name" value="DNA Methylphosphotriester Repair Domain"/>
    <property type="match status" value="1"/>
</dbReference>
<organism evidence="8 9">
    <name type="scientific">Symbiobacterium terraclitae</name>
    <dbReference type="NCBI Taxonomy" id="557451"/>
    <lineage>
        <taxon>Bacteria</taxon>
        <taxon>Bacillati</taxon>
        <taxon>Bacillota</taxon>
        <taxon>Clostridia</taxon>
        <taxon>Eubacteriales</taxon>
        <taxon>Symbiobacteriaceae</taxon>
        <taxon>Symbiobacterium</taxon>
    </lineage>
</organism>
<dbReference type="SUPFAM" id="SSF57884">
    <property type="entry name" value="Ada DNA repair protein, N-terminal domain (N-Ada 10)"/>
    <property type="match status" value="1"/>
</dbReference>
<feature type="domain" description="HTH araC/xylS-type" evidence="7">
    <location>
        <begin position="106"/>
        <end position="184"/>
    </location>
</feature>
<dbReference type="SUPFAM" id="SSF46689">
    <property type="entry name" value="Homeodomain-like"/>
    <property type="match status" value="1"/>
</dbReference>
<evidence type="ECO:0000313" key="8">
    <source>
        <dbReference type="EMBL" id="MBP2019020.1"/>
    </source>
</evidence>
<dbReference type="InterPro" id="IPR050204">
    <property type="entry name" value="AraC_XylS_family_regulators"/>
</dbReference>
<comment type="caution">
    <text evidence="8">The sequence shown here is derived from an EMBL/GenBank/DDBJ whole genome shotgun (WGS) entry which is preliminary data.</text>
</comment>
<dbReference type="Pfam" id="PF02805">
    <property type="entry name" value="Ada_Zn_binding"/>
    <property type="match status" value="1"/>
</dbReference>
<reference evidence="8 9" key="1">
    <citation type="submission" date="2021-03" db="EMBL/GenBank/DDBJ databases">
        <title>Genomic Encyclopedia of Type Strains, Phase IV (KMG-IV): sequencing the most valuable type-strain genomes for metagenomic binning, comparative biology and taxonomic classification.</title>
        <authorList>
            <person name="Goeker M."/>
        </authorList>
    </citation>
    <scope>NUCLEOTIDE SEQUENCE [LARGE SCALE GENOMIC DNA]</scope>
    <source>
        <strain evidence="8 9">DSM 27138</strain>
    </source>
</reference>
<evidence type="ECO:0000259" key="7">
    <source>
        <dbReference type="PROSITE" id="PS01124"/>
    </source>
</evidence>
<evidence type="ECO:0000256" key="4">
    <source>
        <dbReference type="ARBA" id="ARBA00023125"/>
    </source>
</evidence>
<name>A0ABS4JVN5_9FIRM</name>
<keyword evidence="6" id="KW-0804">Transcription</keyword>
<dbReference type="InterPro" id="IPR018060">
    <property type="entry name" value="HTH_AraC"/>
</dbReference>
<dbReference type="SMART" id="SM00342">
    <property type="entry name" value="HTH_ARAC"/>
    <property type="match status" value="1"/>
</dbReference>
<evidence type="ECO:0000256" key="3">
    <source>
        <dbReference type="ARBA" id="ARBA00023015"/>
    </source>
</evidence>
<keyword evidence="9" id="KW-1185">Reference proteome</keyword>
<dbReference type="InterPro" id="IPR016220">
    <property type="entry name" value="Me-P-triester_DNA_alkyl-Trfase"/>
</dbReference>
<evidence type="ECO:0000256" key="1">
    <source>
        <dbReference type="ARBA" id="ARBA00001947"/>
    </source>
</evidence>
<dbReference type="GO" id="GO:0032259">
    <property type="term" value="P:methylation"/>
    <property type="evidence" value="ECO:0007669"/>
    <property type="project" value="UniProtKB-KW"/>
</dbReference>